<feature type="non-terminal residue" evidence="1">
    <location>
        <position position="68"/>
    </location>
</feature>
<dbReference type="AlphaFoldDB" id="A0A0C3DBX1"/>
<accession>A0A0C3DBX1</accession>
<protein>
    <submittedName>
        <fullName evidence="1">Uncharacterized protein</fullName>
    </submittedName>
</protein>
<dbReference type="InParanoid" id="A0A0C3DBX1"/>
<feature type="non-terminal residue" evidence="1">
    <location>
        <position position="1"/>
    </location>
</feature>
<dbReference type="Proteomes" id="UP000053989">
    <property type="component" value="Unassembled WGS sequence"/>
</dbReference>
<sequence length="68" mass="7765">HPLVYVEWFTSLCHRDPVSGQFVVTCSTRNHQCNVSVISAHRFTHPCHLQAQCGRNISVDWTSDNVLE</sequence>
<name>A0A0C3DBX1_9AGAM</name>
<dbReference type="EMBL" id="KN822177">
    <property type="protein sequence ID" value="KIM53581.1"/>
    <property type="molecule type" value="Genomic_DNA"/>
</dbReference>
<reference evidence="1 2" key="1">
    <citation type="submission" date="2014-04" db="EMBL/GenBank/DDBJ databases">
        <authorList>
            <consortium name="DOE Joint Genome Institute"/>
            <person name="Kuo A."/>
            <person name="Kohler A."/>
            <person name="Nagy L.G."/>
            <person name="Floudas D."/>
            <person name="Copeland A."/>
            <person name="Barry K.W."/>
            <person name="Cichocki N."/>
            <person name="Veneault-Fourrey C."/>
            <person name="LaButti K."/>
            <person name="Lindquist E.A."/>
            <person name="Lipzen A."/>
            <person name="Lundell T."/>
            <person name="Morin E."/>
            <person name="Murat C."/>
            <person name="Sun H."/>
            <person name="Tunlid A."/>
            <person name="Henrissat B."/>
            <person name="Grigoriev I.V."/>
            <person name="Hibbett D.S."/>
            <person name="Martin F."/>
            <person name="Nordberg H.P."/>
            <person name="Cantor M.N."/>
            <person name="Hua S.X."/>
        </authorList>
    </citation>
    <scope>NUCLEOTIDE SEQUENCE [LARGE SCALE GENOMIC DNA]</scope>
    <source>
        <strain evidence="1 2">Foug A</strain>
    </source>
</reference>
<organism evidence="1 2">
    <name type="scientific">Scleroderma citrinum Foug A</name>
    <dbReference type="NCBI Taxonomy" id="1036808"/>
    <lineage>
        <taxon>Eukaryota</taxon>
        <taxon>Fungi</taxon>
        <taxon>Dikarya</taxon>
        <taxon>Basidiomycota</taxon>
        <taxon>Agaricomycotina</taxon>
        <taxon>Agaricomycetes</taxon>
        <taxon>Agaricomycetidae</taxon>
        <taxon>Boletales</taxon>
        <taxon>Sclerodermatineae</taxon>
        <taxon>Sclerodermataceae</taxon>
        <taxon>Scleroderma</taxon>
    </lineage>
</organism>
<proteinExistence type="predicted"/>
<evidence type="ECO:0000313" key="2">
    <source>
        <dbReference type="Proteomes" id="UP000053989"/>
    </source>
</evidence>
<keyword evidence="2" id="KW-1185">Reference proteome</keyword>
<gene>
    <name evidence="1" type="ORF">SCLCIDRAFT_69394</name>
</gene>
<dbReference type="STRING" id="1036808.A0A0C3DBX1"/>
<evidence type="ECO:0000313" key="1">
    <source>
        <dbReference type="EMBL" id="KIM53581.1"/>
    </source>
</evidence>
<dbReference type="HOGENOM" id="CLU_155374_1_1_1"/>
<dbReference type="OrthoDB" id="2674040at2759"/>
<reference evidence="2" key="2">
    <citation type="submission" date="2015-01" db="EMBL/GenBank/DDBJ databases">
        <title>Evolutionary Origins and Diversification of the Mycorrhizal Mutualists.</title>
        <authorList>
            <consortium name="DOE Joint Genome Institute"/>
            <consortium name="Mycorrhizal Genomics Consortium"/>
            <person name="Kohler A."/>
            <person name="Kuo A."/>
            <person name="Nagy L.G."/>
            <person name="Floudas D."/>
            <person name="Copeland A."/>
            <person name="Barry K.W."/>
            <person name="Cichocki N."/>
            <person name="Veneault-Fourrey C."/>
            <person name="LaButti K."/>
            <person name="Lindquist E.A."/>
            <person name="Lipzen A."/>
            <person name="Lundell T."/>
            <person name="Morin E."/>
            <person name="Murat C."/>
            <person name="Riley R."/>
            <person name="Ohm R."/>
            <person name="Sun H."/>
            <person name="Tunlid A."/>
            <person name="Henrissat B."/>
            <person name="Grigoriev I.V."/>
            <person name="Hibbett D.S."/>
            <person name="Martin F."/>
        </authorList>
    </citation>
    <scope>NUCLEOTIDE SEQUENCE [LARGE SCALE GENOMIC DNA]</scope>
    <source>
        <strain evidence="2">Foug A</strain>
    </source>
</reference>